<accession>A0A0B7F886</accession>
<reference evidence="3 4" key="1">
    <citation type="submission" date="2014-11" db="EMBL/GenBank/DDBJ databases">
        <authorList>
            <person name="Wibberg Daniel"/>
        </authorList>
    </citation>
    <scope>NUCLEOTIDE SEQUENCE [LARGE SCALE GENOMIC DNA]</scope>
    <source>
        <strain evidence="3">Rhizoctonia solani AG1-IB 7/3/14</strain>
    </source>
</reference>
<feature type="repeat" description="RCC1" evidence="1">
    <location>
        <begin position="1"/>
        <end position="62"/>
    </location>
</feature>
<dbReference type="Proteomes" id="UP000059188">
    <property type="component" value="Unassembled WGS sequence"/>
</dbReference>
<dbReference type="GO" id="GO:0005085">
    <property type="term" value="F:guanyl-nucleotide exchange factor activity"/>
    <property type="evidence" value="ECO:0007669"/>
    <property type="project" value="TreeGrafter"/>
</dbReference>
<sequence>MRLYAAGSNARGQLGSADLEDQHHFSPSKFPFISYSSELPIGTTRVLDLACGSNHTLLLLERGSGAELWGCGDSSKGQLLSLGSTLVFQYLPFDPARYGLDGYEITGIAACWETSFVILTPPTITQSAELENFKAKSDVVVSFGANDFGDRGVPADAKDDVTIIDFRNVAIPGIVSPRVRDIATGPHHVVILLEEQSKPISVVVGWGASRHGQLGTGASTLATPAPKPKSKKPSRPGPTQMADKPVVISTDEERPIRLAAGSQHTLVLHQSGKITKLGSSRRGQLDIPERIFNNAYIGCTWNASFVASEGGQVEACGSSNHGQLGRVDNASAEFAPVPLPGHVGQLACGSEHVLVTIGEGVWAWGWNEHGNLGVGHIEDARVPVRVWPPADDTIGGKVVRIWAGYGTSWILVDSTDVDRGEQS</sequence>
<dbReference type="GO" id="GO:0005737">
    <property type="term" value="C:cytoplasm"/>
    <property type="evidence" value="ECO:0007669"/>
    <property type="project" value="TreeGrafter"/>
</dbReference>
<dbReference type="PROSITE" id="PS50012">
    <property type="entry name" value="RCC1_3"/>
    <property type="match status" value="5"/>
</dbReference>
<keyword evidence="4" id="KW-1185">Reference proteome</keyword>
<dbReference type="PANTHER" id="PTHR45982:SF1">
    <property type="entry name" value="REGULATOR OF CHROMOSOME CONDENSATION"/>
    <property type="match status" value="1"/>
</dbReference>
<dbReference type="InterPro" id="IPR051553">
    <property type="entry name" value="Ran_GTPase-activating"/>
</dbReference>
<dbReference type="AlphaFoldDB" id="A0A0B7F886"/>
<evidence type="ECO:0000313" key="3">
    <source>
        <dbReference type="EMBL" id="CEL54271.1"/>
    </source>
</evidence>
<protein>
    <submittedName>
        <fullName evidence="3">Uncharacterized protein</fullName>
    </submittedName>
</protein>
<dbReference type="InterPro" id="IPR000408">
    <property type="entry name" value="Reg_chr_condens"/>
</dbReference>
<dbReference type="OrthoDB" id="5370059at2759"/>
<evidence type="ECO:0000256" key="2">
    <source>
        <dbReference type="SAM" id="MobiDB-lite"/>
    </source>
</evidence>
<dbReference type="SUPFAM" id="SSF50985">
    <property type="entry name" value="RCC1/BLIP-II"/>
    <property type="match status" value="1"/>
</dbReference>
<dbReference type="PANTHER" id="PTHR45982">
    <property type="entry name" value="REGULATOR OF CHROMOSOME CONDENSATION"/>
    <property type="match status" value="1"/>
</dbReference>
<dbReference type="EMBL" id="LN679115">
    <property type="protein sequence ID" value="CEL54271.1"/>
    <property type="molecule type" value="Genomic_DNA"/>
</dbReference>
<feature type="repeat" description="RCC1" evidence="1">
    <location>
        <begin position="201"/>
        <end position="271"/>
    </location>
</feature>
<feature type="repeat" description="RCC1" evidence="1">
    <location>
        <begin position="138"/>
        <end position="195"/>
    </location>
</feature>
<evidence type="ECO:0000313" key="4">
    <source>
        <dbReference type="Proteomes" id="UP000059188"/>
    </source>
</evidence>
<name>A0A0B7F886_THACB</name>
<gene>
    <name evidence="3" type="ORF">RSOLAG1IB_06919</name>
</gene>
<dbReference type="Pfam" id="PF00415">
    <property type="entry name" value="RCC1"/>
    <property type="match status" value="3"/>
</dbReference>
<dbReference type="Gene3D" id="2.130.10.30">
    <property type="entry name" value="Regulator of chromosome condensation 1/beta-lactamase-inhibitor protein II"/>
    <property type="match status" value="2"/>
</dbReference>
<feature type="region of interest" description="Disordered" evidence="2">
    <location>
        <begin position="215"/>
        <end position="244"/>
    </location>
</feature>
<feature type="repeat" description="RCC1" evidence="1">
    <location>
        <begin position="311"/>
        <end position="359"/>
    </location>
</feature>
<organism evidence="3 4">
    <name type="scientific">Thanatephorus cucumeris (strain AG1-IB / isolate 7/3/14)</name>
    <name type="common">Lettuce bottom rot fungus</name>
    <name type="synonym">Rhizoctonia solani</name>
    <dbReference type="NCBI Taxonomy" id="1108050"/>
    <lineage>
        <taxon>Eukaryota</taxon>
        <taxon>Fungi</taxon>
        <taxon>Dikarya</taxon>
        <taxon>Basidiomycota</taxon>
        <taxon>Agaricomycotina</taxon>
        <taxon>Agaricomycetes</taxon>
        <taxon>Cantharellales</taxon>
        <taxon>Ceratobasidiaceae</taxon>
        <taxon>Rhizoctonia</taxon>
        <taxon>Rhizoctonia solani AG-1</taxon>
    </lineage>
</organism>
<evidence type="ECO:0000256" key="1">
    <source>
        <dbReference type="PROSITE-ProRule" id="PRU00235"/>
    </source>
</evidence>
<dbReference type="STRING" id="1108050.A0A0B7F886"/>
<dbReference type="PROSITE" id="PS00626">
    <property type="entry name" value="RCC1_2"/>
    <property type="match status" value="1"/>
</dbReference>
<proteinExistence type="predicted"/>
<feature type="repeat" description="RCC1" evidence="1">
    <location>
        <begin position="359"/>
        <end position="414"/>
    </location>
</feature>
<dbReference type="InterPro" id="IPR009091">
    <property type="entry name" value="RCC1/BLIP-II"/>
</dbReference>